<dbReference type="GO" id="GO:0016866">
    <property type="term" value="F:intramolecular transferase activity"/>
    <property type="evidence" value="ECO:0007669"/>
    <property type="project" value="InterPro"/>
</dbReference>
<name>A0A9P0A395_BEMTA</name>
<dbReference type="Pfam" id="PF13243">
    <property type="entry name" value="SQHop_cyclase_C"/>
    <property type="match status" value="1"/>
</dbReference>
<feature type="domain" description="Squalene cyclase C-terminal" evidence="3">
    <location>
        <begin position="2"/>
        <end position="282"/>
    </location>
</feature>
<dbReference type="CDD" id="cd02889">
    <property type="entry name" value="SQCY"/>
    <property type="match status" value="1"/>
</dbReference>
<dbReference type="InterPro" id="IPR032696">
    <property type="entry name" value="SQ_cyclase_C"/>
</dbReference>
<gene>
    <name evidence="4" type="ORF">BEMITA_LOCUS4654</name>
</gene>
<accession>A0A9P0A395</accession>
<dbReference type="Proteomes" id="UP001152759">
    <property type="component" value="Chromosome 2"/>
</dbReference>
<dbReference type="GO" id="GO:0005811">
    <property type="term" value="C:lipid droplet"/>
    <property type="evidence" value="ECO:0007669"/>
    <property type="project" value="InterPro"/>
</dbReference>
<dbReference type="AlphaFoldDB" id="A0A9P0A395"/>
<dbReference type="SUPFAM" id="SSF48239">
    <property type="entry name" value="Terpenoid cyclases/Protein prenyltransferases"/>
    <property type="match status" value="1"/>
</dbReference>
<keyword evidence="5" id="KW-1185">Reference proteome</keyword>
<protein>
    <recommendedName>
        <fullName evidence="3">Squalene cyclase C-terminal domain-containing protein</fullName>
    </recommendedName>
</protein>
<evidence type="ECO:0000256" key="2">
    <source>
        <dbReference type="ARBA" id="ARBA00022737"/>
    </source>
</evidence>
<evidence type="ECO:0000259" key="3">
    <source>
        <dbReference type="Pfam" id="PF13243"/>
    </source>
</evidence>
<proteinExistence type="inferred from homology"/>
<dbReference type="EMBL" id="OU963863">
    <property type="protein sequence ID" value="CAH0385428.1"/>
    <property type="molecule type" value="Genomic_DNA"/>
</dbReference>
<sequence length="300" mass="33712">MAARRGLEWLRSRQILDVRGDWAVMKPDLLPGGWPFQYGNCSYPDIDDTVITVLAMHRADPKAFAESIKRGRDWVVGMQTANGGWASFEVDNTDYWLNYLPFSDHNWTIDPPTADVTGRCLSMLGQLGELSETSVPSRRGLDFLLNEQETDGSWFGKWGINYTHGTWSALCALNVMGIPHDDPRMKRAVEWLVSVQNEDGGWGEDACSYERGHYVGAPSAPTQTSWALLGLMGAGAVGHPATARGIGWLIKTQCGHGLWEEECDNGVCAPILPFHHHHGYYRRVTRLANRKERKNRREEQ</sequence>
<evidence type="ECO:0000256" key="1">
    <source>
        <dbReference type="ARBA" id="ARBA00009755"/>
    </source>
</evidence>
<evidence type="ECO:0000313" key="4">
    <source>
        <dbReference type="EMBL" id="CAH0385428.1"/>
    </source>
</evidence>
<dbReference type="InterPro" id="IPR018333">
    <property type="entry name" value="Squalene_cyclase"/>
</dbReference>
<dbReference type="GO" id="GO:0016104">
    <property type="term" value="P:triterpenoid biosynthetic process"/>
    <property type="evidence" value="ECO:0007669"/>
    <property type="project" value="InterPro"/>
</dbReference>
<dbReference type="Gene3D" id="1.50.10.20">
    <property type="match status" value="1"/>
</dbReference>
<reference evidence="4" key="1">
    <citation type="submission" date="2021-12" db="EMBL/GenBank/DDBJ databases">
        <authorList>
            <person name="King R."/>
        </authorList>
    </citation>
    <scope>NUCLEOTIDE SEQUENCE</scope>
</reference>
<dbReference type="PANTHER" id="PTHR11764:SF20">
    <property type="entry name" value="LANOSTEROL SYNTHASE"/>
    <property type="match status" value="1"/>
</dbReference>
<dbReference type="PANTHER" id="PTHR11764">
    <property type="entry name" value="TERPENE CYCLASE/MUTASE FAMILY MEMBER"/>
    <property type="match status" value="1"/>
</dbReference>
<dbReference type="InterPro" id="IPR008930">
    <property type="entry name" value="Terpenoid_cyclase/PrenylTrfase"/>
</dbReference>
<organism evidence="4 5">
    <name type="scientific">Bemisia tabaci</name>
    <name type="common">Sweetpotato whitefly</name>
    <name type="synonym">Aleurodes tabaci</name>
    <dbReference type="NCBI Taxonomy" id="7038"/>
    <lineage>
        <taxon>Eukaryota</taxon>
        <taxon>Metazoa</taxon>
        <taxon>Ecdysozoa</taxon>
        <taxon>Arthropoda</taxon>
        <taxon>Hexapoda</taxon>
        <taxon>Insecta</taxon>
        <taxon>Pterygota</taxon>
        <taxon>Neoptera</taxon>
        <taxon>Paraneoptera</taxon>
        <taxon>Hemiptera</taxon>
        <taxon>Sternorrhyncha</taxon>
        <taxon>Aleyrodoidea</taxon>
        <taxon>Aleyrodidae</taxon>
        <taxon>Aleyrodinae</taxon>
        <taxon>Bemisia</taxon>
    </lineage>
</organism>
<evidence type="ECO:0000313" key="5">
    <source>
        <dbReference type="Proteomes" id="UP001152759"/>
    </source>
</evidence>
<keyword evidence="2" id="KW-0677">Repeat</keyword>
<comment type="similarity">
    <text evidence="1">Belongs to the terpene cyclase/mutase family.</text>
</comment>